<proteinExistence type="predicted"/>
<dbReference type="EMBL" id="BJXL01000085">
    <property type="protein sequence ID" value="GEM84238.1"/>
    <property type="molecule type" value="Genomic_DNA"/>
</dbReference>
<accession>A0A511R3R2</accession>
<comment type="caution">
    <text evidence="1">The sequence shown here is derived from an EMBL/GenBank/DDBJ whole genome shotgun (WGS) entry which is preliminary data.</text>
</comment>
<dbReference type="Proteomes" id="UP000321197">
    <property type="component" value="Unassembled WGS sequence"/>
</dbReference>
<gene>
    <name evidence="1" type="ORF">MHY01S_24040</name>
</gene>
<evidence type="ECO:0000313" key="1">
    <source>
        <dbReference type="EMBL" id="GEM84238.1"/>
    </source>
</evidence>
<evidence type="ECO:0000313" key="2">
    <source>
        <dbReference type="Proteomes" id="UP000321197"/>
    </source>
</evidence>
<organism evidence="1 2">
    <name type="scientific">Meiothermus hypogaeus NBRC 106114</name>
    <dbReference type="NCBI Taxonomy" id="1227553"/>
    <lineage>
        <taxon>Bacteria</taxon>
        <taxon>Thermotogati</taxon>
        <taxon>Deinococcota</taxon>
        <taxon>Deinococci</taxon>
        <taxon>Thermales</taxon>
        <taxon>Thermaceae</taxon>
        <taxon>Meiothermus</taxon>
    </lineage>
</organism>
<sequence length="279" mass="30621">MRVGVLNSWLANRYLPFWEAYLRALEVEIVRAEEEAINLPFPPPIRRLLSQIFSLKSQGVDFLLLPDTQLGQEAQKGSSSPWLVGLDATLEQLVPGLPPVLVVPAELSPEVAGLAAEIGQNLTQNPMLARRALERTKHLLNASYSPPKQSGTHPIGLIAQPMLLCDTHWLTALKAGLAAHGLSLFLADKAPAKLRQEGAHLELGLELPTDLEAAGMHRYLSRLGKVEGLLYVHDAEYLPLPTPLRKLLKKAPPPKPWRIVGLDAAWGQVAFELAKDLKV</sequence>
<dbReference type="AlphaFoldDB" id="A0A511R3R2"/>
<reference evidence="1 2" key="1">
    <citation type="submission" date="2019-07" db="EMBL/GenBank/DDBJ databases">
        <title>Whole genome shotgun sequence of Meiothermus hypogaeus NBRC 106114.</title>
        <authorList>
            <person name="Hosoyama A."/>
            <person name="Uohara A."/>
            <person name="Ohji S."/>
            <person name="Ichikawa N."/>
        </authorList>
    </citation>
    <scope>NUCLEOTIDE SEQUENCE [LARGE SCALE GENOMIC DNA]</scope>
    <source>
        <strain evidence="1 2">NBRC 106114</strain>
    </source>
</reference>
<dbReference type="OrthoDB" id="30507at2"/>
<protein>
    <submittedName>
        <fullName evidence="1">Uncharacterized protein</fullName>
    </submittedName>
</protein>
<name>A0A511R3R2_9DEIN</name>